<evidence type="ECO:0000313" key="6">
    <source>
        <dbReference type="EMBL" id="PIR06875.1"/>
    </source>
</evidence>
<feature type="transmembrane region" description="Helical" evidence="5">
    <location>
        <begin position="51"/>
        <end position="75"/>
    </location>
</feature>
<dbReference type="GO" id="GO:0030026">
    <property type="term" value="P:intracellular manganese ion homeostasis"/>
    <property type="evidence" value="ECO:0007669"/>
    <property type="project" value="InterPro"/>
</dbReference>
<gene>
    <name evidence="6" type="ORF">COV55_02100</name>
</gene>
<accession>A0A2H0NFD4</accession>
<protein>
    <recommendedName>
        <fullName evidence="8">Iron transporter</fullName>
    </recommendedName>
</protein>
<comment type="subcellular location">
    <subcellularLocation>
        <location evidence="1">Endomembrane system</location>
        <topology evidence="1">Multi-pass membrane protein</topology>
    </subcellularLocation>
</comment>
<organism evidence="6 7">
    <name type="scientific">Candidatus Komeilibacteria bacterium CG11_big_fil_rev_8_21_14_0_20_36_20</name>
    <dbReference type="NCBI Taxonomy" id="1974477"/>
    <lineage>
        <taxon>Bacteria</taxon>
        <taxon>Candidatus Komeiliibacteriota</taxon>
    </lineage>
</organism>
<keyword evidence="4 5" id="KW-0472">Membrane</keyword>
<name>A0A2H0NFD4_9BACT</name>
<feature type="transmembrane region" description="Helical" evidence="5">
    <location>
        <begin position="157"/>
        <end position="176"/>
    </location>
</feature>
<dbReference type="PANTHER" id="PTHR31851">
    <property type="entry name" value="FE(2+)/MN(2+) TRANSPORTER PCL1"/>
    <property type="match status" value="1"/>
</dbReference>
<feature type="transmembrane region" description="Helical" evidence="5">
    <location>
        <begin position="21"/>
        <end position="45"/>
    </location>
</feature>
<feature type="transmembrane region" description="Helical" evidence="5">
    <location>
        <begin position="208"/>
        <end position="230"/>
    </location>
</feature>
<dbReference type="EMBL" id="PCWQ01000008">
    <property type="protein sequence ID" value="PIR06875.1"/>
    <property type="molecule type" value="Genomic_DNA"/>
</dbReference>
<dbReference type="Pfam" id="PF01988">
    <property type="entry name" value="VIT1"/>
    <property type="match status" value="1"/>
</dbReference>
<keyword evidence="2 5" id="KW-0812">Transmembrane</keyword>
<dbReference type="InterPro" id="IPR008217">
    <property type="entry name" value="Ccc1_fam"/>
</dbReference>
<dbReference type="AlphaFoldDB" id="A0A2H0NFD4"/>
<feature type="transmembrane region" description="Helical" evidence="5">
    <location>
        <begin position="182"/>
        <end position="201"/>
    </location>
</feature>
<evidence type="ECO:0000256" key="4">
    <source>
        <dbReference type="ARBA" id="ARBA00023136"/>
    </source>
</evidence>
<reference evidence="6 7" key="1">
    <citation type="submission" date="2017-09" db="EMBL/GenBank/DDBJ databases">
        <title>Depth-based differentiation of microbial function through sediment-hosted aquifers and enrichment of novel symbionts in the deep terrestrial subsurface.</title>
        <authorList>
            <person name="Probst A.J."/>
            <person name="Ladd B."/>
            <person name="Jarett J.K."/>
            <person name="Geller-Mcgrath D.E."/>
            <person name="Sieber C.M."/>
            <person name="Emerson J.B."/>
            <person name="Anantharaman K."/>
            <person name="Thomas B.C."/>
            <person name="Malmstrom R."/>
            <person name="Stieglmeier M."/>
            <person name="Klingl A."/>
            <person name="Woyke T."/>
            <person name="Ryan C.M."/>
            <person name="Banfield J.F."/>
        </authorList>
    </citation>
    <scope>NUCLEOTIDE SEQUENCE [LARGE SCALE GENOMIC DNA]</scope>
    <source>
        <strain evidence="6">CG11_big_fil_rev_8_21_14_0_20_36_20</strain>
    </source>
</reference>
<evidence type="ECO:0000256" key="3">
    <source>
        <dbReference type="ARBA" id="ARBA00022989"/>
    </source>
</evidence>
<evidence type="ECO:0000256" key="2">
    <source>
        <dbReference type="ARBA" id="ARBA00022692"/>
    </source>
</evidence>
<evidence type="ECO:0000313" key="7">
    <source>
        <dbReference type="Proteomes" id="UP000230564"/>
    </source>
</evidence>
<dbReference type="GO" id="GO:0005384">
    <property type="term" value="F:manganese ion transmembrane transporter activity"/>
    <property type="evidence" value="ECO:0007669"/>
    <property type="project" value="InterPro"/>
</dbReference>
<evidence type="ECO:0000256" key="5">
    <source>
        <dbReference type="SAM" id="Phobius"/>
    </source>
</evidence>
<evidence type="ECO:0000256" key="1">
    <source>
        <dbReference type="ARBA" id="ARBA00004127"/>
    </source>
</evidence>
<proteinExistence type="predicted"/>
<evidence type="ECO:0008006" key="8">
    <source>
        <dbReference type="Google" id="ProtNLM"/>
    </source>
</evidence>
<sequence length="238" mass="26684">MQEIPKRSDFIHHQNSRLVSGIREIVFGSQDGMVSTLGALVGIAIGTHNQFTVVLAGLVIIAVESISMGVGSYLSHKSVREVEKRKLYEEQIEIEKYPEAEKLELIDIYIKDGWPGKVARQIVEIIAKDDNLLLKEMAYRELRIIPDHQSSPFRQSIFMFVSYVVGGVIPILPYLLLPITVAIIYSIIITFFGLFILGIVTTKFTKRIWWWSGLEMLLLAGSATVVGYLIGKFASAIV</sequence>
<dbReference type="GO" id="GO:0012505">
    <property type="term" value="C:endomembrane system"/>
    <property type="evidence" value="ECO:0007669"/>
    <property type="project" value="UniProtKB-SubCell"/>
</dbReference>
<comment type="caution">
    <text evidence="6">The sequence shown here is derived from an EMBL/GenBank/DDBJ whole genome shotgun (WGS) entry which is preliminary data.</text>
</comment>
<dbReference type="Proteomes" id="UP000230564">
    <property type="component" value="Unassembled WGS sequence"/>
</dbReference>
<keyword evidence="3 5" id="KW-1133">Transmembrane helix</keyword>